<evidence type="ECO:0000313" key="2">
    <source>
        <dbReference type="EMBL" id="PVD22650.1"/>
    </source>
</evidence>
<keyword evidence="3" id="KW-1185">Reference proteome</keyword>
<protein>
    <recommendedName>
        <fullName evidence="4">Endonuclease/exonuclease/phosphatase domain-containing protein</fullName>
    </recommendedName>
</protein>
<dbReference type="OrthoDB" id="6242194at2759"/>
<dbReference type="SUPFAM" id="SSF56219">
    <property type="entry name" value="DNase I-like"/>
    <property type="match status" value="1"/>
</dbReference>
<name>A0A2T7NNA4_POMCA</name>
<evidence type="ECO:0008006" key="4">
    <source>
        <dbReference type="Google" id="ProtNLM"/>
    </source>
</evidence>
<dbReference type="STRING" id="400727.A0A2T7NNA4"/>
<dbReference type="Gene3D" id="3.60.10.10">
    <property type="entry name" value="Endonuclease/exonuclease/phosphatase"/>
    <property type="match status" value="1"/>
</dbReference>
<comment type="caution">
    <text evidence="2">The sequence shown here is derived from an EMBL/GenBank/DDBJ whole genome shotgun (WGS) entry which is preliminary data.</text>
</comment>
<accession>A0A2T7NNA4</accession>
<dbReference type="InterPro" id="IPR036691">
    <property type="entry name" value="Endo/exonu/phosph_ase_sf"/>
</dbReference>
<feature type="region of interest" description="Disordered" evidence="1">
    <location>
        <begin position="140"/>
        <end position="159"/>
    </location>
</feature>
<evidence type="ECO:0000313" key="3">
    <source>
        <dbReference type="Proteomes" id="UP000245119"/>
    </source>
</evidence>
<dbReference type="Proteomes" id="UP000245119">
    <property type="component" value="Linkage Group LG10"/>
</dbReference>
<dbReference type="AlphaFoldDB" id="A0A2T7NNA4"/>
<dbReference type="EMBL" id="PZQS01000010">
    <property type="protein sequence ID" value="PVD22650.1"/>
    <property type="molecule type" value="Genomic_DNA"/>
</dbReference>
<sequence length="159" mass="17926">MTHASESLLEVSLPTHLLTARAKSRIGTWNIRTLYERGKSAQVAQEMKNHNIKLLGLCETRRNGNSLTRLASGETIIYSGHEDPDHDHTKGFTVLMTPEAARALIAWEPVSPRLMSARFNFKGRKITIIQCYAPTSEAKEEEKEDFHNSLQALVDRTPK</sequence>
<reference evidence="2 3" key="1">
    <citation type="submission" date="2018-04" db="EMBL/GenBank/DDBJ databases">
        <title>The genome of golden apple snail Pomacea canaliculata provides insight into stress tolerance and invasive adaptation.</title>
        <authorList>
            <person name="Liu C."/>
            <person name="Liu B."/>
            <person name="Ren Y."/>
            <person name="Zhang Y."/>
            <person name="Wang H."/>
            <person name="Li S."/>
            <person name="Jiang F."/>
            <person name="Yin L."/>
            <person name="Zhang G."/>
            <person name="Qian W."/>
            <person name="Fan W."/>
        </authorList>
    </citation>
    <scope>NUCLEOTIDE SEQUENCE [LARGE SCALE GENOMIC DNA]</scope>
    <source>
        <strain evidence="2">SZHN2017</strain>
        <tissue evidence="2">Muscle</tissue>
    </source>
</reference>
<proteinExistence type="predicted"/>
<gene>
    <name evidence="2" type="ORF">C0Q70_15905</name>
</gene>
<organism evidence="2 3">
    <name type="scientific">Pomacea canaliculata</name>
    <name type="common">Golden apple snail</name>
    <dbReference type="NCBI Taxonomy" id="400727"/>
    <lineage>
        <taxon>Eukaryota</taxon>
        <taxon>Metazoa</taxon>
        <taxon>Spiralia</taxon>
        <taxon>Lophotrochozoa</taxon>
        <taxon>Mollusca</taxon>
        <taxon>Gastropoda</taxon>
        <taxon>Caenogastropoda</taxon>
        <taxon>Architaenioglossa</taxon>
        <taxon>Ampullarioidea</taxon>
        <taxon>Ampullariidae</taxon>
        <taxon>Pomacea</taxon>
    </lineage>
</organism>
<dbReference type="CDD" id="cd09076">
    <property type="entry name" value="L1-EN"/>
    <property type="match status" value="1"/>
</dbReference>
<evidence type="ECO:0000256" key="1">
    <source>
        <dbReference type="SAM" id="MobiDB-lite"/>
    </source>
</evidence>